<feature type="domain" description="Sulfatase N-terminal" evidence="6">
    <location>
        <begin position="61"/>
        <end position="408"/>
    </location>
</feature>
<keyword evidence="3 7" id="KW-0378">Hydrolase</keyword>
<dbReference type="OrthoDB" id="9783154at2"/>
<dbReference type="GO" id="GO:0046872">
    <property type="term" value="F:metal ion binding"/>
    <property type="evidence" value="ECO:0007669"/>
    <property type="project" value="UniProtKB-KW"/>
</dbReference>
<evidence type="ECO:0000256" key="4">
    <source>
        <dbReference type="ARBA" id="ARBA00022837"/>
    </source>
</evidence>
<dbReference type="SUPFAM" id="SSF53649">
    <property type="entry name" value="Alkaline phosphatase-like"/>
    <property type="match status" value="1"/>
</dbReference>
<protein>
    <submittedName>
        <fullName evidence="7">Arylsulfatase</fullName>
        <ecNumber evidence="7">3.1.6.1</ecNumber>
    </submittedName>
</protein>
<dbReference type="EC" id="3.1.6.1" evidence="7"/>
<evidence type="ECO:0000313" key="8">
    <source>
        <dbReference type="Proteomes" id="UP000319817"/>
    </source>
</evidence>
<keyword evidence="4" id="KW-0106">Calcium</keyword>
<dbReference type="PROSITE" id="PS00149">
    <property type="entry name" value="SULFATASE_2"/>
    <property type="match status" value="1"/>
</dbReference>
<evidence type="ECO:0000256" key="1">
    <source>
        <dbReference type="ARBA" id="ARBA00008779"/>
    </source>
</evidence>
<evidence type="ECO:0000259" key="6">
    <source>
        <dbReference type="Pfam" id="PF00884"/>
    </source>
</evidence>
<dbReference type="AlphaFoldDB" id="A0A517NS58"/>
<accession>A0A517NS58</accession>
<sequence>MIKLLAATLFTRIGIPAPAQESAPDRPQRFGLPKILVIVTGIAFTSSAACVSLYAESNERPNIVVIIADDLGYGETGMMGNQEIPTPGIDQLAKDGLRCLSGYVTAAYCSPSRAGLMTGRIQSRFGYDMNPTGQRNLLPIAGLPLSETTFVQRLSDAGYHTGLVGKWHLGSTPDKHPLARGFDSFYGFLHEGHYYVPGPPFKDVVTMIRDTSLPKGERQRTDDVIRGNYAPISEPDYDGHNPVMRGQQHVVEKEYLTDAISREAAQYIDDHHANPFCLVVSYNAVHSPLQAAKSDLQSLSRIEDEQRRVFAGMLVAMDRGVTEIREAIDRHALTRRTLLVFLSDNGGPTEELTSSNAPLRGGKGTPYEGGIRIPMIWSMPGRIPAGRDETRAVLSLDIAATALDLAGAAKPEQTDGISLLSWINSPSRESVHDRLYWRLGRGKSAFRSGNWKIVRPKKGEPFELYHLASDPGEQRDLSNEYPAKLSEVVNQWAAMDATMKPPLVLPRSQPQSSKSQRERADAKPKTDRQVLPTK</sequence>
<dbReference type="EMBL" id="CP036526">
    <property type="protein sequence ID" value="QDT09967.1"/>
    <property type="molecule type" value="Genomic_DNA"/>
</dbReference>
<evidence type="ECO:0000256" key="3">
    <source>
        <dbReference type="ARBA" id="ARBA00022801"/>
    </source>
</evidence>
<name>A0A517NS58_9BACT</name>
<dbReference type="InterPro" id="IPR017850">
    <property type="entry name" value="Alkaline_phosphatase_core_sf"/>
</dbReference>
<dbReference type="Pfam" id="PF00884">
    <property type="entry name" value="Sulfatase"/>
    <property type="match status" value="1"/>
</dbReference>
<dbReference type="PANTHER" id="PTHR42693:SF53">
    <property type="entry name" value="ENDO-4-O-SULFATASE"/>
    <property type="match status" value="1"/>
</dbReference>
<dbReference type="Gene3D" id="3.30.1120.10">
    <property type="match status" value="1"/>
</dbReference>
<keyword evidence="2" id="KW-0479">Metal-binding</keyword>
<dbReference type="Proteomes" id="UP000319817">
    <property type="component" value="Chromosome"/>
</dbReference>
<dbReference type="Gene3D" id="3.40.720.10">
    <property type="entry name" value="Alkaline Phosphatase, subunit A"/>
    <property type="match status" value="1"/>
</dbReference>
<dbReference type="InterPro" id="IPR000917">
    <property type="entry name" value="Sulfatase_N"/>
</dbReference>
<reference evidence="7 8" key="1">
    <citation type="submission" date="2019-02" db="EMBL/GenBank/DDBJ databases">
        <title>Deep-cultivation of Planctomycetes and their phenomic and genomic characterization uncovers novel biology.</title>
        <authorList>
            <person name="Wiegand S."/>
            <person name="Jogler M."/>
            <person name="Boedeker C."/>
            <person name="Pinto D."/>
            <person name="Vollmers J."/>
            <person name="Rivas-Marin E."/>
            <person name="Kohn T."/>
            <person name="Peeters S.H."/>
            <person name="Heuer A."/>
            <person name="Rast P."/>
            <person name="Oberbeckmann S."/>
            <person name="Bunk B."/>
            <person name="Jeske O."/>
            <person name="Meyerdierks A."/>
            <person name="Storesund J.E."/>
            <person name="Kallscheuer N."/>
            <person name="Luecker S."/>
            <person name="Lage O.M."/>
            <person name="Pohl T."/>
            <person name="Merkel B.J."/>
            <person name="Hornburger P."/>
            <person name="Mueller R.-W."/>
            <person name="Bruemmer F."/>
            <person name="Labrenz M."/>
            <person name="Spormann A.M."/>
            <person name="Op den Camp H."/>
            <person name="Overmann J."/>
            <person name="Amann R."/>
            <person name="Jetten M.S.M."/>
            <person name="Mascher T."/>
            <person name="Medema M.H."/>
            <person name="Devos D.P."/>
            <person name="Kaster A.-K."/>
            <person name="Ovreas L."/>
            <person name="Rohde M."/>
            <person name="Galperin M.Y."/>
            <person name="Jogler C."/>
        </authorList>
    </citation>
    <scope>NUCLEOTIDE SEQUENCE [LARGE SCALE GENOMIC DNA]</scope>
    <source>
        <strain evidence="7 8">K23_9</strain>
    </source>
</reference>
<dbReference type="InterPro" id="IPR050738">
    <property type="entry name" value="Sulfatase"/>
</dbReference>
<feature type="region of interest" description="Disordered" evidence="5">
    <location>
        <begin position="499"/>
        <end position="534"/>
    </location>
</feature>
<keyword evidence="8" id="KW-1185">Reference proteome</keyword>
<dbReference type="InterPro" id="IPR024607">
    <property type="entry name" value="Sulfatase_CS"/>
</dbReference>
<evidence type="ECO:0000256" key="5">
    <source>
        <dbReference type="SAM" id="MobiDB-lite"/>
    </source>
</evidence>
<dbReference type="PANTHER" id="PTHR42693">
    <property type="entry name" value="ARYLSULFATASE FAMILY MEMBER"/>
    <property type="match status" value="1"/>
</dbReference>
<gene>
    <name evidence="7" type="primary">atsA_34</name>
    <name evidence="7" type="ORF">K239x_19200</name>
</gene>
<evidence type="ECO:0000256" key="2">
    <source>
        <dbReference type="ARBA" id="ARBA00022723"/>
    </source>
</evidence>
<proteinExistence type="inferred from homology"/>
<organism evidence="7 8">
    <name type="scientific">Stieleria marina</name>
    <dbReference type="NCBI Taxonomy" id="1930275"/>
    <lineage>
        <taxon>Bacteria</taxon>
        <taxon>Pseudomonadati</taxon>
        <taxon>Planctomycetota</taxon>
        <taxon>Planctomycetia</taxon>
        <taxon>Pirellulales</taxon>
        <taxon>Pirellulaceae</taxon>
        <taxon>Stieleria</taxon>
    </lineage>
</organism>
<evidence type="ECO:0000313" key="7">
    <source>
        <dbReference type="EMBL" id="QDT09967.1"/>
    </source>
</evidence>
<feature type="compositionally biased region" description="Basic and acidic residues" evidence="5">
    <location>
        <begin position="515"/>
        <end position="528"/>
    </location>
</feature>
<dbReference type="GO" id="GO:0004065">
    <property type="term" value="F:arylsulfatase activity"/>
    <property type="evidence" value="ECO:0007669"/>
    <property type="project" value="UniProtKB-EC"/>
</dbReference>
<comment type="similarity">
    <text evidence="1">Belongs to the sulfatase family.</text>
</comment>